<dbReference type="Bgee" id="FBgn0039190">
    <property type="expression patterns" value="Expressed in early elongation stage spermatid (Drosophila) in testis and 33 other cell types or tissues"/>
</dbReference>
<evidence type="ECO:0000313" key="5">
    <source>
        <dbReference type="Proteomes" id="UP000000803"/>
    </source>
</evidence>
<reference evidence="2 5" key="1">
    <citation type="journal article" date="2000" name="Science">
        <title>The genome sequence of Drosophila melanogaster.</title>
        <authorList>
            <person name="Adams M.D."/>
            <person name="Celniker S.E."/>
            <person name="Holt R.A."/>
            <person name="Evans C.A."/>
            <person name="Gocayne J.D."/>
            <person name="Amanatides P.G."/>
            <person name="Scherer S.E."/>
            <person name="Li P.W."/>
            <person name="Hoskins R.A."/>
            <person name="Galle R.F."/>
            <person name="George R.A."/>
            <person name="Lewis S.E."/>
            <person name="Richards S."/>
            <person name="Ashburner M."/>
            <person name="Henderson S.N."/>
            <person name="Sutton G.G."/>
            <person name="Wortman J.R."/>
            <person name="Yandell M.D."/>
            <person name="Zhang Q."/>
            <person name="Chen L.X."/>
            <person name="Brandon R.C."/>
            <person name="Rogers Y.H."/>
            <person name="Blazej R.G."/>
            <person name="Champe M."/>
            <person name="Pfeiffer B.D."/>
            <person name="Wan K.H."/>
            <person name="Doyle C."/>
            <person name="Baxter E.G."/>
            <person name="Helt G."/>
            <person name="Nelson C.R."/>
            <person name="Gabor G.L."/>
            <person name="Abril J.F."/>
            <person name="Agbayani A."/>
            <person name="An H.J."/>
            <person name="Andrews-Pfannkoch C."/>
            <person name="Baldwin D."/>
            <person name="Ballew R.M."/>
            <person name="Basu A."/>
            <person name="Baxendale J."/>
            <person name="Bayraktaroglu L."/>
            <person name="Beasley E.M."/>
            <person name="Beeson K.Y."/>
            <person name="Benos P.V."/>
            <person name="Berman B.P."/>
            <person name="Bhandari D."/>
            <person name="Bolshakov S."/>
            <person name="Borkova D."/>
            <person name="Botchan M.R."/>
            <person name="Bouck J."/>
            <person name="Brokstein P."/>
            <person name="Brottier P."/>
            <person name="Burtis K.C."/>
            <person name="Busam D.A."/>
            <person name="Butler H."/>
            <person name="Cadieu E."/>
            <person name="Center A."/>
            <person name="Chandra I."/>
            <person name="Cherry J.M."/>
            <person name="Cawley S."/>
            <person name="Dahlke C."/>
            <person name="Davenport L.B."/>
            <person name="Davies P."/>
            <person name="de Pablos B."/>
            <person name="Delcher A."/>
            <person name="Deng Z."/>
            <person name="Mays A.D."/>
            <person name="Dew I."/>
            <person name="Dietz S.M."/>
            <person name="Dodson K."/>
            <person name="Doup L.E."/>
            <person name="Downes M."/>
            <person name="Dugan-Rocha S."/>
            <person name="Dunkov B.C."/>
            <person name="Dunn P."/>
            <person name="Durbin K.J."/>
            <person name="Evangelista C.C."/>
            <person name="Ferraz C."/>
            <person name="Ferriera S."/>
            <person name="Fleischmann W."/>
            <person name="Fosler C."/>
            <person name="Gabrielian A.E."/>
            <person name="Garg N.S."/>
            <person name="Gelbart W.M."/>
            <person name="Glasser K."/>
            <person name="Glodek A."/>
            <person name="Gong F."/>
            <person name="Gorrell J.H."/>
            <person name="Gu Z."/>
            <person name="Guan P."/>
            <person name="Harris M."/>
            <person name="Harris N.L."/>
            <person name="Harvey D."/>
            <person name="Heiman T.J."/>
            <person name="Hernandez J.R."/>
            <person name="Houck J."/>
            <person name="Hostin D."/>
            <person name="Houston K.A."/>
            <person name="Howland T.J."/>
            <person name="Wei M.H."/>
            <person name="Ibegwam C."/>
            <person name="Jalali M."/>
            <person name="Kalush F."/>
            <person name="Karpen G.H."/>
            <person name="Ke Z."/>
            <person name="Kennison J.A."/>
            <person name="Ketchum K.A."/>
            <person name="Kimmel B.E."/>
            <person name="Kodira C.D."/>
            <person name="Kraft C."/>
            <person name="Kravitz S."/>
            <person name="Kulp D."/>
            <person name="Lai Z."/>
            <person name="Lasko P."/>
            <person name="Lei Y."/>
            <person name="Levitsky A.A."/>
            <person name="Li J."/>
            <person name="Li Z."/>
            <person name="Liang Y."/>
            <person name="Lin X."/>
            <person name="Liu X."/>
            <person name="Mattei B."/>
            <person name="McIntosh T.C."/>
            <person name="McLeod M.P."/>
            <person name="McPherson D."/>
            <person name="Merkulov G."/>
            <person name="Milshina N.V."/>
            <person name="Mobarry C."/>
            <person name="Morris J."/>
            <person name="Moshrefi A."/>
            <person name="Mount S.M."/>
            <person name="Moy M."/>
            <person name="Murphy B."/>
            <person name="Murphy L."/>
            <person name="Muzny D.M."/>
            <person name="Nelson D.L."/>
            <person name="Nelson D.R."/>
            <person name="Nelson K.A."/>
            <person name="Nixon K."/>
            <person name="Nusskern D.R."/>
            <person name="Pacleb J.M."/>
            <person name="Palazzolo M."/>
            <person name="Pittman G.S."/>
            <person name="Pan S."/>
            <person name="Pollard J."/>
            <person name="Puri V."/>
            <person name="Reese M.G."/>
            <person name="Reinert K."/>
            <person name="Remington K."/>
            <person name="Saunders R.D."/>
            <person name="Scheeler F."/>
            <person name="Shen H."/>
            <person name="Shue B.C."/>
            <person name="Siden-Kiamos I."/>
            <person name="Simpson M."/>
            <person name="Skupski M.P."/>
            <person name="Smith T."/>
            <person name="Spier E."/>
            <person name="Spradling A.C."/>
            <person name="Stapleton M."/>
            <person name="Strong R."/>
            <person name="Sun E."/>
            <person name="Svirskas R."/>
            <person name="Tector C."/>
            <person name="Turner R."/>
            <person name="Venter E."/>
            <person name="Wang A.H."/>
            <person name="Wang X."/>
            <person name="Wang Z.Y."/>
            <person name="Wassarman D.A."/>
            <person name="Weinstock G.M."/>
            <person name="Weissenbach J."/>
            <person name="Williams S.M."/>
            <person name="WoodageT"/>
            <person name="Worley K.C."/>
            <person name="Wu D."/>
            <person name="Yang S."/>
            <person name="Yao Q.A."/>
            <person name="Ye J."/>
            <person name="Yeh R.F."/>
            <person name="Zaveri J.S."/>
            <person name="Zhan M."/>
            <person name="Zhang G."/>
            <person name="Zhao Q."/>
            <person name="Zheng L."/>
            <person name="Zheng X.H."/>
            <person name="Zhong F.N."/>
            <person name="Zhong W."/>
            <person name="Zhou X."/>
            <person name="Zhu S."/>
            <person name="Zhu X."/>
            <person name="Smith H.O."/>
            <person name="Gibbs R.A."/>
            <person name="Myers E.W."/>
            <person name="Rubin G.M."/>
            <person name="Venter J.C."/>
        </authorList>
    </citation>
    <scope>NUCLEOTIDE SEQUENCE [LARGE SCALE GENOMIC DNA]</scope>
    <source>
        <strain evidence="5">Berkeley</strain>
    </source>
</reference>
<feature type="region of interest" description="Disordered" evidence="1">
    <location>
        <begin position="126"/>
        <end position="147"/>
    </location>
</feature>
<dbReference type="BioGRID-ORCS" id="42907">
    <property type="hits" value="0 hits in 1 CRISPR screen"/>
</dbReference>
<accession>Q9VC86</accession>
<name>Q9VC86_DROME</name>
<dbReference type="UCSC" id="CG5762-RA">
    <property type="organism name" value="d. melanogaster"/>
</dbReference>
<evidence type="ECO:0000313" key="3">
    <source>
        <dbReference type="EMBL" id="AAL68184.1"/>
    </source>
</evidence>
<reference evidence="2" key="12">
    <citation type="journal article" date="2015" name="G3 (Bethesda)">
        <title>Gene Model Annotations for Drosophila melanogaster: The Rule-Benders.</title>
        <authorList>
            <consortium name="FlyBase Consortium"/>
            <person name="Crosby M.A."/>
            <person name="Gramates L.S."/>
            <person name="Dos Santos G."/>
            <person name="Matthews B.B."/>
            <person name="St Pierre S.E."/>
            <person name="Zhou P."/>
            <person name="Schroeder A.J."/>
            <person name="Falls K."/>
            <person name="Emmert D.B."/>
            <person name="Russo S.M."/>
            <person name="Gelbart W.M."/>
            <person name="null"/>
        </authorList>
    </citation>
    <scope>NUCLEOTIDE SEQUENCE</scope>
</reference>
<gene>
    <name evidence="2" type="primary">Dmel\CG5762</name>
    <name evidence="2" type="synonym">anon-WO0140519.76</name>
    <name evidence="2" type="synonym">BEST:GH05452</name>
    <name evidence="2 4" type="ORF">CG5762</name>
    <name evidence="2" type="ORF">Dmel_CG5762</name>
</gene>
<reference evidence="5" key="4">
    <citation type="journal article" date="2002" name="Genome Biol.">
        <title>The transposable elements of the Drosophila melanogaster euchromatin: a genomics perspective.</title>
        <authorList>
            <person name="Kaminker J.S."/>
            <person name="Bergman C.M."/>
            <person name="Kronmiller B."/>
            <person name="Carlson J."/>
            <person name="Svirskas R."/>
            <person name="Patel S."/>
            <person name="Frise E."/>
            <person name="Wheeler D.A."/>
            <person name="Lewis S.E."/>
            <person name="Rubin G.M."/>
            <person name="Ashburner M."/>
            <person name="Celniker S.E."/>
        </authorList>
    </citation>
    <scope>NUCLEOTIDE SEQUENCE [LARGE SCALE GENOMIC DNA]</scope>
    <source>
        <strain evidence="5">Berkeley</strain>
    </source>
</reference>
<reference evidence="5" key="2">
    <citation type="journal article" date="2002" name="Genome Biol.">
        <title>Finishing a whole-genome shotgun: release 3 of the Drosophila melanogaster euchromatic genome sequence.</title>
        <authorList>
            <person name="Celniker S.E."/>
            <person name="Wheeler D.A."/>
            <person name="Kronmiller B."/>
            <person name="Carlson J.W."/>
            <person name="Halpern A."/>
            <person name="Patel S."/>
            <person name="Adams M."/>
            <person name="Champe M."/>
            <person name="Dugan S.P."/>
            <person name="Frise E."/>
            <person name="Hodgson A."/>
            <person name="George R.A."/>
            <person name="Hoskins R.A."/>
            <person name="Laverty T."/>
            <person name="Muzny D.M."/>
            <person name="Nelson C.R."/>
            <person name="Pacleb J.M."/>
            <person name="Park S."/>
            <person name="Pfeiffer B.D."/>
            <person name="Richards S."/>
            <person name="Sodergren E.J."/>
            <person name="Svirskas R."/>
            <person name="Tabor P.E."/>
            <person name="Wan K."/>
            <person name="Stapleton M."/>
            <person name="Sutton G.G."/>
            <person name="Venter C."/>
            <person name="Weinstock G."/>
            <person name="Scherer S.E."/>
            <person name="Myers E.W."/>
            <person name="Gibbs R.A."/>
            <person name="Rubin G.M."/>
        </authorList>
    </citation>
    <scope>NUCLEOTIDE SEQUENCE [LARGE SCALE GENOMIC DNA]</scope>
    <source>
        <strain evidence="5">Berkeley</strain>
    </source>
</reference>
<reference evidence="2 5" key="9">
    <citation type="journal article" date="2007" name="Science">
        <title>The Release 5.1 annotation of Drosophila melanogaster heterochromatin.</title>
        <authorList>
            <person name="Smith C.D."/>
            <person name="Shu S."/>
            <person name="Mungall C.J."/>
            <person name="Karpen G.H."/>
        </authorList>
    </citation>
    <scope>NUCLEOTIDE SEQUENCE [LARGE SCALE GENOMIC DNA]</scope>
    <source>
        <strain evidence="5">Berkeley</strain>
    </source>
</reference>
<dbReference type="DNASU" id="42907"/>
<sequence length="200" mass="23832">MVNIHGGTRMMVNRCIELLRARIECASTRHIARRSQRPRVGSQYLPDDQILREREKADVYKKNKRRSMWEQDEGHGRISVGDDQERFDNEQYHPRELEKRKYECTWVNFPDSVATKRNRRRDFLESMETEAPRRRRAQEERPSTAKPCDDEARAFINQWDTNAAMIQRNKFARATDSCPPPIVSLRLSNAYSTRKRQFLF</sequence>
<keyword evidence="5" id="KW-1185">Reference proteome</keyword>
<evidence type="ECO:0000313" key="2">
    <source>
        <dbReference type="EMBL" id="AAF56289.1"/>
    </source>
</evidence>
<dbReference type="PaxDb" id="7227-FBpp0084011"/>
<dbReference type="AGR" id="FB:FBgn0039190"/>
<dbReference type="OMA" id="HAQTRHI"/>
<reference evidence="2" key="15">
    <citation type="submission" date="2024-06" db="EMBL/GenBank/DDBJ databases">
        <title>Drosophila melanogaster release 4 sequence.</title>
        <authorList>
            <consortium name="Berkeley Drosophila Genome Project"/>
            <person name="Celniker S."/>
            <person name="Carlson J."/>
            <person name="Wan K."/>
            <person name="Pfeiffer B."/>
            <person name="Frise E."/>
            <person name="George R."/>
            <person name="Hoskins R."/>
            <person name="Stapleton M."/>
            <person name="Pacleb J."/>
            <person name="Park S."/>
            <person name="Svirskas R."/>
            <person name="Smith E."/>
            <person name="Yu C."/>
            <person name="Rubin G."/>
        </authorList>
    </citation>
    <scope>NUCLEOTIDE SEQUENCE</scope>
</reference>
<dbReference type="RefSeq" id="NP_651252.1">
    <property type="nucleotide sequence ID" value="NM_142995.3"/>
</dbReference>
<dbReference type="STRING" id="7227.FBpp0084011"/>
<protein>
    <submittedName>
        <fullName evidence="3">GH07296p</fullName>
    </submittedName>
</protein>
<reference evidence="2" key="14">
    <citation type="submission" date="2023-12" db="EMBL/GenBank/DDBJ databases">
        <authorList>
            <consortium name="FlyBase"/>
        </authorList>
    </citation>
    <scope>NUCLEOTIDE SEQUENCE</scope>
</reference>
<dbReference type="FlyBase" id="FBgn0039190">
    <property type="gene designation" value="CG5762"/>
</dbReference>
<dbReference type="IntAct" id="Q9VC86">
    <property type="interactions" value="2"/>
</dbReference>
<dbReference type="HOGENOM" id="CLU_1361716_0_0_1"/>
<proteinExistence type="evidence at transcript level"/>
<dbReference type="AlphaFoldDB" id="Q9VC86"/>
<dbReference type="GeneID" id="42907"/>
<reference evidence="2" key="13">
    <citation type="journal article" date="2015" name="Genome Res.">
        <title>The Release 6 reference sequence of the Drosophila melanogaster genome.</title>
        <authorList>
            <person name="Hoskins R.A."/>
            <person name="Carlson J.W."/>
            <person name="Wan K.H."/>
            <person name="Park S."/>
            <person name="Mendez I."/>
            <person name="Galle S.E."/>
            <person name="Booth B.W."/>
            <person name="Pfeiffer B.D."/>
            <person name="George R.A."/>
            <person name="Svirskas R."/>
            <person name="Krzywinski M."/>
            <person name="Schein J."/>
            <person name="Accardo M.C."/>
            <person name="Damia E."/>
            <person name="Messina G."/>
            <person name="Mendez-Lago M."/>
            <person name="de Pablos B."/>
            <person name="Demakova O.V."/>
            <person name="Andreyeva E.N."/>
            <person name="Boldyreva L.V."/>
            <person name="Marra M."/>
            <person name="Carvalho A.B."/>
            <person name="Dimitri P."/>
            <person name="Villasante A."/>
            <person name="Zhimulev I.F."/>
            <person name="Rubin G.M."/>
            <person name="Karpen G.H."/>
            <person name="Celniker S.E."/>
        </authorList>
    </citation>
    <scope>NUCLEOTIDE SEQUENCE</scope>
</reference>
<dbReference type="KEGG" id="dme:Dmel_CG5762"/>
<dbReference type="EMBL" id="AE014297">
    <property type="protein sequence ID" value="AAF56289.1"/>
    <property type="molecule type" value="Genomic_DNA"/>
</dbReference>
<dbReference type="Proteomes" id="UP000000803">
    <property type="component" value="Chromosome 3R"/>
</dbReference>
<reference evidence="5" key="3">
    <citation type="journal article" date="2002" name="Genome Biol.">
        <title>Annotation of the Drosophila melanogaster euchromatic genome: a systematic review.</title>
        <authorList>
            <person name="Misra S."/>
            <person name="Crosby M.A."/>
            <person name="Mungall C.J."/>
            <person name="Matthews B.B."/>
            <person name="Campbell K.S."/>
            <person name="Hradecky P."/>
            <person name="Huang Y."/>
            <person name="Kaminker J.S."/>
            <person name="Millburn G.H."/>
            <person name="Prochnik S.E."/>
            <person name="Smith C.D."/>
            <person name="Tupy J.L."/>
            <person name="Whitfied E.J."/>
            <person name="Bayraktaroglu L."/>
            <person name="Berman B.P."/>
            <person name="Bettencourt B.R."/>
            <person name="Celniker S.E."/>
            <person name="de Grey A.D."/>
            <person name="Drysdale R.A."/>
            <person name="Harris N.L."/>
            <person name="Richter J."/>
            <person name="Russo S."/>
            <person name="Schroeder A.J."/>
            <person name="Shu S.Q."/>
            <person name="Stapleton M."/>
            <person name="Yamada C."/>
            <person name="Ashburner M."/>
            <person name="Gelbart W.M."/>
            <person name="Rubin G.M."/>
            <person name="Lewis S.E."/>
        </authorList>
    </citation>
    <scope>GENOME REANNOTATION</scope>
    <source>
        <strain evidence="5">Berkeley</strain>
    </source>
</reference>
<reference evidence="2 5" key="10">
    <citation type="journal article" date="2007" name="Science">
        <title>Sequence finishing and mapping of Drosophila melanogaster heterochromatin.</title>
        <authorList>
            <person name="Hoskins R.A."/>
            <person name="Carlson J.W."/>
            <person name="Kennedy C."/>
            <person name="Acevedo D."/>
            <person name="Evans-Holm M."/>
            <person name="Frise E."/>
            <person name="Wan K.H."/>
            <person name="Park S."/>
            <person name="Mendez-Lago M."/>
            <person name="Rossi F."/>
            <person name="Villasante A."/>
            <person name="Dimitri P."/>
            <person name="Karpen G.H."/>
            <person name="Celniker S.E."/>
        </authorList>
    </citation>
    <scope>NUCLEOTIDE SEQUENCE [LARGE SCALE GENOMIC DNA]</scope>
    <source>
        <strain evidence="5">Berkeley</strain>
    </source>
</reference>
<dbReference type="OrthoDB" id="7852729at2759"/>
<reference evidence="3" key="6">
    <citation type="submission" date="2002-01" db="EMBL/GenBank/DDBJ databases">
        <authorList>
            <person name="Stapleton M."/>
            <person name="Brokstein P."/>
            <person name="Hong L."/>
            <person name="Agbayani A."/>
            <person name="Carlson J."/>
            <person name="Champe M."/>
            <person name="Chavez C."/>
            <person name="Dorsett V."/>
            <person name="Dresnek D."/>
            <person name="Farfan D."/>
            <person name="Frise E."/>
            <person name="George R."/>
            <person name="Gonzalez M."/>
            <person name="Guarin H."/>
            <person name="Kronmiller B."/>
            <person name="Li P."/>
            <person name="Liao G."/>
            <person name="Miranda A."/>
            <person name="Mungall C.J."/>
            <person name="Nunoo J."/>
            <person name="Pacleb J."/>
            <person name="Paragas V."/>
            <person name="Park S."/>
            <person name="Patel S."/>
            <person name="Phouanenavong S."/>
            <person name="Wan K."/>
            <person name="Yu C."/>
            <person name="Lewis S.E."/>
            <person name="Rubin G.M."/>
            <person name="Celniker S."/>
        </authorList>
    </citation>
    <scope>NUCLEOTIDE SEQUENCE</scope>
    <source>
        <strain evidence="3">Berkeley</strain>
    </source>
</reference>
<dbReference type="InterPro" id="IPR006611">
    <property type="entry name" value="DUF1431_DROsp"/>
</dbReference>
<reference evidence="2 5" key="5">
    <citation type="journal article" date="2002" name="Genome Biol.">
        <title>Heterochromatic sequences in a Drosophila whole-genome shotgun assembly.</title>
        <authorList>
            <person name="Hoskins R.A."/>
            <person name="Smith C.D."/>
            <person name="Carlson J.W."/>
            <person name="Carvalho A.B."/>
            <person name="Halpern A."/>
            <person name="Kaminker J.S."/>
            <person name="Kennedy C."/>
            <person name="Mungall C.J."/>
            <person name="Sullivan B.A."/>
            <person name="Sutton G.G."/>
            <person name="Yasuhara J.C."/>
            <person name="Wakimoto B.T."/>
            <person name="Myers E.W."/>
            <person name="Celniker S.E."/>
            <person name="Rubin G.M."/>
            <person name="Karpen G.H."/>
        </authorList>
    </citation>
    <scope>NUCLEOTIDE SEQUENCE [LARGE SCALE GENOMIC DNA]</scope>
    <source>
        <strain evidence="5">Berkeley</strain>
    </source>
</reference>
<evidence type="ECO:0000313" key="4">
    <source>
        <dbReference type="FlyBase" id="FBgn0039190"/>
    </source>
</evidence>
<reference evidence="2" key="8">
    <citation type="submission" date="2006-08" db="EMBL/GenBank/DDBJ databases">
        <authorList>
            <person name="Celniker S."/>
            <person name="Carlson J."/>
            <person name="Wan K."/>
            <person name="Frise E."/>
            <person name="Hoskins R."/>
            <person name="Park S."/>
            <person name="Svirskas R."/>
            <person name="Rubin G."/>
        </authorList>
    </citation>
    <scope>NUCLEOTIDE SEQUENCE</scope>
</reference>
<dbReference type="eggNOG" id="ENOG502T98P">
    <property type="taxonomic scope" value="Eukaryota"/>
</dbReference>
<dbReference type="Pfam" id="PF07248">
    <property type="entry name" value="DUF1431"/>
    <property type="match status" value="1"/>
</dbReference>
<reference evidence="2 5" key="7">
    <citation type="journal article" date="2005" name="PLoS Comput. Biol.">
        <title>Combined evidence annotation of transposable elements in genome sequences.</title>
        <authorList>
            <person name="Quesneville H."/>
            <person name="Bergman C.M."/>
            <person name="Andrieu O."/>
            <person name="Autard D."/>
            <person name="Nouaud D."/>
            <person name="Ashburner M."/>
            <person name="Anxolabehere D."/>
        </authorList>
    </citation>
    <scope>NUCLEOTIDE SEQUENCE [LARGE SCALE GENOMIC DNA]</scope>
    <source>
        <strain evidence="5">Berkeley</strain>
    </source>
</reference>
<evidence type="ECO:0000256" key="1">
    <source>
        <dbReference type="SAM" id="MobiDB-lite"/>
    </source>
</evidence>
<dbReference type="VEuPathDB" id="VectorBase:FBgn0039190"/>
<feature type="compositionally biased region" description="Basic and acidic residues" evidence="1">
    <location>
        <begin position="137"/>
        <end position="147"/>
    </location>
</feature>
<reference evidence="2" key="11">
    <citation type="journal article" date="2015" name="G3 (Bethesda)">
        <title>Gene Model Annotations for Drosophila melanogaster: Impact of High-Throughput Data.</title>
        <authorList>
            <consortium name="FlyBase Consortium"/>
            <person name="Matthews B.B."/>
            <person name="Dos Santos G."/>
            <person name="Crosby M.A."/>
            <person name="Emmert D.B."/>
            <person name="St Pierre S.E."/>
            <person name="Gramates L.S."/>
            <person name="Zhou P."/>
            <person name="Schroeder A.J."/>
            <person name="Falls K."/>
            <person name="Strelets V."/>
            <person name="Russo S.M."/>
            <person name="Gelbart W.M."/>
            <person name="null"/>
        </authorList>
    </citation>
    <scope>NUCLEOTIDE SEQUENCE</scope>
</reference>
<dbReference type="EMBL" id="AY075317">
    <property type="protein sequence ID" value="AAL68184.1"/>
    <property type="molecule type" value="mRNA"/>
</dbReference>
<organism evidence="2 5">
    <name type="scientific">Drosophila melanogaster</name>
    <name type="common">Fruit fly</name>
    <dbReference type="NCBI Taxonomy" id="7227"/>
    <lineage>
        <taxon>Eukaryota</taxon>
        <taxon>Metazoa</taxon>
        <taxon>Ecdysozoa</taxon>
        <taxon>Arthropoda</taxon>
        <taxon>Hexapoda</taxon>
        <taxon>Insecta</taxon>
        <taxon>Pterygota</taxon>
        <taxon>Neoptera</taxon>
        <taxon>Endopterygota</taxon>
        <taxon>Diptera</taxon>
        <taxon>Brachycera</taxon>
        <taxon>Muscomorpha</taxon>
        <taxon>Ephydroidea</taxon>
        <taxon>Drosophilidae</taxon>
        <taxon>Drosophila</taxon>
        <taxon>Sophophora</taxon>
    </lineage>
</organism>